<evidence type="ECO:0000313" key="5">
    <source>
        <dbReference type="Proteomes" id="UP001597040"/>
    </source>
</evidence>
<keyword evidence="2" id="KW-0812">Transmembrane</keyword>
<reference evidence="5" key="1">
    <citation type="journal article" date="2019" name="Int. J. Syst. Evol. Microbiol.">
        <title>The Global Catalogue of Microorganisms (GCM) 10K type strain sequencing project: providing services to taxonomists for standard genome sequencing and annotation.</title>
        <authorList>
            <consortium name="The Broad Institute Genomics Platform"/>
            <consortium name="The Broad Institute Genome Sequencing Center for Infectious Disease"/>
            <person name="Wu L."/>
            <person name="Ma J."/>
        </authorList>
    </citation>
    <scope>NUCLEOTIDE SEQUENCE [LARGE SCALE GENOMIC DNA]</scope>
    <source>
        <strain evidence="5">CCUG 56754</strain>
    </source>
</reference>
<dbReference type="EMBL" id="JBHTKJ010000059">
    <property type="protein sequence ID" value="MFD1040102.1"/>
    <property type="molecule type" value="Genomic_DNA"/>
</dbReference>
<evidence type="ECO:0000256" key="1">
    <source>
        <dbReference type="ARBA" id="ARBA00006464"/>
    </source>
</evidence>
<keyword evidence="4" id="KW-0808">Transferase</keyword>
<dbReference type="GO" id="GO:0016740">
    <property type="term" value="F:transferase activity"/>
    <property type="evidence" value="ECO:0007669"/>
    <property type="project" value="UniProtKB-KW"/>
</dbReference>
<dbReference type="PANTHER" id="PTHR30576">
    <property type="entry name" value="COLANIC BIOSYNTHESIS UDP-GLUCOSE LIPID CARRIER TRANSFERASE"/>
    <property type="match status" value="1"/>
</dbReference>
<name>A0ABW3LR10_9BACI</name>
<protein>
    <submittedName>
        <fullName evidence="4">Sugar transferase</fullName>
    </submittedName>
</protein>
<sequence length="226" mass="26457">MDVQQNIKSKHSTVIPLLKYSLYVATKRSMDISISLLLLVVLAPVILFVLYKVNKKEGKPLFFKQVYVGKHNQEFMMWTFRTMTNTSRVIRALPPHPFPKSWSNGVPSKFTFTRDPHKTYTSTGLWLEKYRLDVLPQLFNVLKGEMSLVGPEPEIPDIADYYNSYQRRRLDVKPGITGLTQLKGFTSKRYDQKIRHDIHYIETRSCKLDLKILYRSTSRLFKTIVH</sequence>
<evidence type="ECO:0000313" key="4">
    <source>
        <dbReference type="EMBL" id="MFD1040102.1"/>
    </source>
</evidence>
<dbReference type="InterPro" id="IPR003362">
    <property type="entry name" value="Bact_transf"/>
</dbReference>
<evidence type="ECO:0000256" key="2">
    <source>
        <dbReference type="SAM" id="Phobius"/>
    </source>
</evidence>
<feature type="transmembrane region" description="Helical" evidence="2">
    <location>
        <begin position="32"/>
        <end position="51"/>
    </location>
</feature>
<comment type="caution">
    <text evidence="4">The sequence shown here is derived from an EMBL/GenBank/DDBJ whole genome shotgun (WGS) entry which is preliminary data.</text>
</comment>
<gene>
    <name evidence="4" type="ORF">ACFQ3N_17145</name>
</gene>
<feature type="domain" description="Bacterial sugar transferase" evidence="3">
    <location>
        <begin position="27"/>
        <end position="221"/>
    </location>
</feature>
<organism evidence="4 5">
    <name type="scientific">Virgibacillus byunsanensis</name>
    <dbReference type="NCBI Taxonomy" id="570945"/>
    <lineage>
        <taxon>Bacteria</taxon>
        <taxon>Bacillati</taxon>
        <taxon>Bacillota</taxon>
        <taxon>Bacilli</taxon>
        <taxon>Bacillales</taxon>
        <taxon>Bacillaceae</taxon>
        <taxon>Virgibacillus</taxon>
    </lineage>
</organism>
<dbReference type="RefSeq" id="WP_390363868.1">
    <property type="nucleotide sequence ID" value="NZ_JBHTKJ010000059.1"/>
</dbReference>
<keyword evidence="2" id="KW-0472">Membrane</keyword>
<comment type="similarity">
    <text evidence="1">Belongs to the bacterial sugar transferase family.</text>
</comment>
<evidence type="ECO:0000259" key="3">
    <source>
        <dbReference type="Pfam" id="PF02397"/>
    </source>
</evidence>
<dbReference type="Pfam" id="PF02397">
    <property type="entry name" value="Bac_transf"/>
    <property type="match status" value="1"/>
</dbReference>
<dbReference type="Proteomes" id="UP001597040">
    <property type="component" value="Unassembled WGS sequence"/>
</dbReference>
<keyword evidence="2" id="KW-1133">Transmembrane helix</keyword>
<accession>A0ABW3LR10</accession>
<keyword evidence="5" id="KW-1185">Reference proteome</keyword>
<proteinExistence type="inferred from homology"/>
<dbReference type="PANTHER" id="PTHR30576:SF0">
    <property type="entry name" value="UNDECAPRENYL-PHOSPHATE N-ACETYLGALACTOSAMINYL 1-PHOSPHATE TRANSFERASE-RELATED"/>
    <property type="match status" value="1"/>
</dbReference>